<keyword evidence="2" id="KW-1185">Reference proteome</keyword>
<comment type="caution">
    <text evidence="1">The sequence shown here is derived from an EMBL/GenBank/DDBJ whole genome shotgun (WGS) entry which is preliminary data.</text>
</comment>
<gene>
    <name evidence="1" type="ORF">WHI96_26630</name>
</gene>
<name>A0ABV1K2C6_9PSEU</name>
<sequence>MGIGEVRMSVSTVVVAVNAQVLRRLGLGPAHSVARILGTGAPGCQLPPMLRIQVGPVRWELADAVAYSSMLSAWRIAADLLAVQDPEHSA</sequence>
<dbReference type="Proteomes" id="UP001464923">
    <property type="component" value="Unassembled WGS sequence"/>
</dbReference>
<protein>
    <submittedName>
        <fullName evidence="1">Uncharacterized protein</fullName>
    </submittedName>
</protein>
<evidence type="ECO:0000313" key="1">
    <source>
        <dbReference type="EMBL" id="MEQ3542390.1"/>
    </source>
</evidence>
<dbReference type="EMBL" id="JBEDNP010000036">
    <property type="protein sequence ID" value="MEQ3542390.1"/>
    <property type="molecule type" value="Genomic_DNA"/>
</dbReference>
<accession>A0ABV1K2C6</accession>
<organism evidence="1 2">
    <name type="scientific">Pseudonocardia tropica</name>
    <dbReference type="NCBI Taxonomy" id="681289"/>
    <lineage>
        <taxon>Bacteria</taxon>
        <taxon>Bacillati</taxon>
        <taxon>Actinomycetota</taxon>
        <taxon>Actinomycetes</taxon>
        <taxon>Pseudonocardiales</taxon>
        <taxon>Pseudonocardiaceae</taxon>
        <taxon>Pseudonocardia</taxon>
    </lineage>
</organism>
<reference evidence="1 2" key="1">
    <citation type="submission" date="2024-03" db="EMBL/GenBank/DDBJ databases">
        <title>Draft genome sequence of Pseudonocardia tropica JCM 19149.</title>
        <authorList>
            <person name="Butdee W."/>
            <person name="Duangmal K."/>
        </authorList>
    </citation>
    <scope>NUCLEOTIDE SEQUENCE [LARGE SCALE GENOMIC DNA]</scope>
    <source>
        <strain evidence="1 2">JCM 19149</strain>
    </source>
</reference>
<proteinExistence type="predicted"/>
<evidence type="ECO:0000313" key="2">
    <source>
        <dbReference type="Proteomes" id="UP001464923"/>
    </source>
</evidence>